<dbReference type="EMBL" id="GBXM01096938">
    <property type="protein sequence ID" value="JAH11639.1"/>
    <property type="molecule type" value="Transcribed_RNA"/>
</dbReference>
<reference evidence="1" key="2">
    <citation type="journal article" date="2015" name="Fish Shellfish Immunol.">
        <title>Early steps in the European eel (Anguilla anguilla)-Vibrio vulnificus interaction in the gills: Role of the RtxA13 toxin.</title>
        <authorList>
            <person name="Callol A."/>
            <person name="Pajuelo D."/>
            <person name="Ebbesson L."/>
            <person name="Teles M."/>
            <person name="MacKenzie S."/>
            <person name="Amaro C."/>
        </authorList>
    </citation>
    <scope>NUCLEOTIDE SEQUENCE</scope>
</reference>
<sequence length="24" mass="2483">MGGGGRGAFWEMLAVMIKQVLSSG</sequence>
<evidence type="ECO:0000313" key="1">
    <source>
        <dbReference type="EMBL" id="JAH11639.1"/>
    </source>
</evidence>
<accession>A0A0E9Q4F5</accession>
<dbReference type="AlphaFoldDB" id="A0A0E9Q4F5"/>
<organism evidence="1">
    <name type="scientific">Anguilla anguilla</name>
    <name type="common">European freshwater eel</name>
    <name type="synonym">Muraena anguilla</name>
    <dbReference type="NCBI Taxonomy" id="7936"/>
    <lineage>
        <taxon>Eukaryota</taxon>
        <taxon>Metazoa</taxon>
        <taxon>Chordata</taxon>
        <taxon>Craniata</taxon>
        <taxon>Vertebrata</taxon>
        <taxon>Euteleostomi</taxon>
        <taxon>Actinopterygii</taxon>
        <taxon>Neopterygii</taxon>
        <taxon>Teleostei</taxon>
        <taxon>Anguilliformes</taxon>
        <taxon>Anguillidae</taxon>
        <taxon>Anguilla</taxon>
    </lineage>
</organism>
<proteinExistence type="predicted"/>
<name>A0A0E9Q4F5_ANGAN</name>
<reference evidence="1" key="1">
    <citation type="submission" date="2014-11" db="EMBL/GenBank/DDBJ databases">
        <authorList>
            <person name="Amaro Gonzalez C."/>
        </authorList>
    </citation>
    <scope>NUCLEOTIDE SEQUENCE</scope>
</reference>
<protein>
    <submittedName>
        <fullName evidence="1">Uncharacterized protein</fullName>
    </submittedName>
</protein>